<evidence type="ECO:0000313" key="9">
    <source>
        <dbReference type="EMBL" id="MDX8142132.1"/>
    </source>
</evidence>
<dbReference type="RefSeq" id="WP_319974434.1">
    <property type="nucleotide sequence ID" value="NZ_JAXAVU010000004.1"/>
</dbReference>
<accession>A0ABU4URM0</accession>
<keyword evidence="5 7" id="KW-1133">Transmembrane helix</keyword>
<reference evidence="9 10" key="1">
    <citation type="submission" date="2023-11" db="EMBL/GenBank/DDBJ databases">
        <title>Lentzea sokolovensis, sp. nov., Lentzea kristufkii, sp. nov., and Lentzea miocenensis, sp. nov., rare actinobacteria from Sokolov Coal Basin, Miocene lacustrine sediment, Czech Republic.</title>
        <authorList>
            <person name="Lara A."/>
            <person name="Kotroba L."/>
            <person name="Nouioui I."/>
            <person name="Neumann-Schaal M."/>
            <person name="Mast Y."/>
            <person name="Chronakova A."/>
        </authorList>
    </citation>
    <scope>NUCLEOTIDE SEQUENCE [LARGE SCALE GENOMIC DNA]</scope>
    <source>
        <strain evidence="9 10">BCCO 10_0061</strain>
    </source>
</reference>
<dbReference type="Proteomes" id="UP001285352">
    <property type="component" value="Unassembled WGS sequence"/>
</dbReference>
<name>A0ABU4URM0_9PSEU</name>
<feature type="transmembrane region" description="Helical" evidence="7">
    <location>
        <begin position="110"/>
        <end position="133"/>
    </location>
</feature>
<dbReference type="InterPro" id="IPR051311">
    <property type="entry name" value="DedA_domain"/>
</dbReference>
<keyword evidence="6 7" id="KW-0472">Membrane</keyword>
<evidence type="ECO:0000256" key="4">
    <source>
        <dbReference type="ARBA" id="ARBA00022692"/>
    </source>
</evidence>
<evidence type="ECO:0000256" key="7">
    <source>
        <dbReference type="SAM" id="Phobius"/>
    </source>
</evidence>
<feature type="transmembrane region" description="Helical" evidence="7">
    <location>
        <begin position="139"/>
        <end position="160"/>
    </location>
</feature>
<evidence type="ECO:0000256" key="6">
    <source>
        <dbReference type="ARBA" id="ARBA00023136"/>
    </source>
</evidence>
<dbReference type="PANTHER" id="PTHR42709:SF6">
    <property type="entry name" value="UNDECAPRENYL PHOSPHATE TRANSPORTER A"/>
    <property type="match status" value="1"/>
</dbReference>
<comment type="subcellular location">
    <subcellularLocation>
        <location evidence="1">Cell membrane</location>
        <topology evidence="1">Multi-pass membrane protein</topology>
    </subcellularLocation>
</comment>
<evidence type="ECO:0000259" key="8">
    <source>
        <dbReference type="Pfam" id="PF09335"/>
    </source>
</evidence>
<dbReference type="InterPro" id="IPR032816">
    <property type="entry name" value="VTT_dom"/>
</dbReference>
<evidence type="ECO:0000256" key="3">
    <source>
        <dbReference type="ARBA" id="ARBA00022475"/>
    </source>
</evidence>
<dbReference type="Pfam" id="PF09335">
    <property type="entry name" value="VTT_dom"/>
    <property type="match status" value="1"/>
</dbReference>
<proteinExistence type="inferred from homology"/>
<feature type="transmembrane region" description="Helical" evidence="7">
    <location>
        <begin position="56"/>
        <end position="76"/>
    </location>
</feature>
<keyword evidence="3" id="KW-1003">Cell membrane</keyword>
<evidence type="ECO:0000256" key="2">
    <source>
        <dbReference type="ARBA" id="ARBA00010792"/>
    </source>
</evidence>
<reference evidence="9 10" key="2">
    <citation type="submission" date="2023-11" db="EMBL/GenBank/DDBJ databases">
        <authorList>
            <person name="Lara A.C."/>
            <person name="Chronakova A."/>
        </authorList>
    </citation>
    <scope>NUCLEOTIDE SEQUENCE [LARGE SCALE GENOMIC DNA]</scope>
    <source>
        <strain evidence="9 10">BCCO 10_0061</strain>
    </source>
</reference>
<keyword evidence="4 7" id="KW-0812">Transmembrane</keyword>
<keyword evidence="10" id="KW-1185">Reference proteome</keyword>
<evidence type="ECO:0000256" key="1">
    <source>
        <dbReference type="ARBA" id="ARBA00004651"/>
    </source>
</evidence>
<dbReference type="EMBL" id="JAXAVU010000004">
    <property type="protein sequence ID" value="MDX8142132.1"/>
    <property type="molecule type" value="Genomic_DNA"/>
</dbReference>
<evidence type="ECO:0000313" key="10">
    <source>
        <dbReference type="Proteomes" id="UP001285352"/>
    </source>
</evidence>
<feature type="transmembrane region" description="Helical" evidence="7">
    <location>
        <begin position="12"/>
        <end position="36"/>
    </location>
</feature>
<feature type="domain" description="VTT" evidence="8">
    <location>
        <begin position="37"/>
        <end position="160"/>
    </location>
</feature>
<protein>
    <submittedName>
        <fullName evidence="9">DedA family protein</fullName>
    </submittedName>
</protein>
<comment type="similarity">
    <text evidence="2">Belongs to the DedA family.</text>
</comment>
<gene>
    <name evidence="9" type="ORF">SK854_08420</name>
</gene>
<comment type="caution">
    <text evidence="9">The sequence shown here is derived from an EMBL/GenBank/DDBJ whole genome shotgun (WGS) entry which is preliminary data.</text>
</comment>
<dbReference type="PANTHER" id="PTHR42709">
    <property type="entry name" value="ALKALINE PHOSPHATASE LIKE PROTEIN"/>
    <property type="match status" value="1"/>
</dbReference>
<evidence type="ECO:0000256" key="5">
    <source>
        <dbReference type="ARBA" id="ARBA00022989"/>
    </source>
</evidence>
<feature type="transmembrane region" description="Helical" evidence="7">
    <location>
        <begin position="172"/>
        <end position="193"/>
    </location>
</feature>
<sequence>MTAFLDWLAQLPPAWVVVAAGLLVFGECTLGLGFIAPGETGLFVLGTTATSPSAFVVMWLVTTVCAVGGDSVGFLIGRRYGARLRETRIVRRHGARHWDRATDFLRRRGAVAVLIAIFLPVLRTLLPAAAGAAGLPYRTFLPAVLLGATGWCALHIGLGAAAGETARRIEKLIGTGSTIAAAAVVVVVAVVVLRRRSGIEKQRARGDA</sequence>
<organism evidence="9 10">
    <name type="scientific">Lentzea sokolovensis</name>
    <dbReference type="NCBI Taxonomy" id="3095429"/>
    <lineage>
        <taxon>Bacteria</taxon>
        <taxon>Bacillati</taxon>
        <taxon>Actinomycetota</taxon>
        <taxon>Actinomycetes</taxon>
        <taxon>Pseudonocardiales</taxon>
        <taxon>Pseudonocardiaceae</taxon>
        <taxon>Lentzea</taxon>
    </lineage>
</organism>